<feature type="domain" description="Fe2OG dioxygenase" evidence="11">
    <location>
        <begin position="116"/>
        <end position="214"/>
    </location>
</feature>
<keyword evidence="8" id="KW-0539">Nucleus</keyword>
<evidence type="ECO:0000256" key="10">
    <source>
        <dbReference type="ARBA" id="ARBA00049134"/>
    </source>
</evidence>
<comment type="cofactor">
    <cofactor evidence="1">
        <name>L-ascorbate</name>
        <dbReference type="ChEBI" id="CHEBI:38290"/>
    </cofactor>
</comment>
<keyword evidence="6" id="KW-0560">Oxidoreductase</keyword>
<dbReference type="Pfam" id="PF13640">
    <property type="entry name" value="2OG-FeII_Oxy_3"/>
    <property type="match status" value="1"/>
</dbReference>
<organism evidence="12">
    <name type="scientific">Ochotona erythrotis</name>
    <name type="common">Chinese red pika</name>
    <dbReference type="NCBI Taxonomy" id="130830"/>
    <lineage>
        <taxon>Eukaryota</taxon>
        <taxon>Metazoa</taxon>
        <taxon>Chordata</taxon>
        <taxon>Craniata</taxon>
        <taxon>Vertebrata</taxon>
        <taxon>Euteleostomi</taxon>
        <taxon>Mammalia</taxon>
        <taxon>Eutheria</taxon>
        <taxon>Euarchontoglires</taxon>
        <taxon>Glires</taxon>
        <taxon>Lagomorpha</taxon>
        <taxon>Ochotonidae</taxon>
        <taxon>Ochotona</taxon>
    </lineage>
</organism>
<keyword evidence="3" id="KW-0479">Metal-binding</keyword>
<dbReference type="InterPro" id="IPR005123">
    <property type="entry name" value="Oxoglu/Fe-dep_dioxygenase_dom"/>
</dbReference>
<comment type="catalytic activity">
    <reaction evidence="10">
        <text>L-prolyl-[hypoxia-inducible factor alpha subunit] + 2-oxoglutarate + O2 = trans-4-hydroxy-L-prolyl-[hypoxia-inducible factor alpha subunit] + succinate + CO2</text>
        <dbReference type="Rhea" id="RHEA:48400"/>
        <dbReference type="Rhea" id="RHEA-COMP:12093"/>
        <dbReference type="Rhea" id="RHEA-COMP:12094"/>
        <dbReference type="ChEBI" id="CHEBI:15379"/>
        <dbReference type="ChEBI" id="CHEBI:16526"/>
        <dbReference type="ChEBI" id="CHEBI:16810"/>
        <dbReference type="ChEBI" id="CHEBI:30031"/>
        <dbReference type="ChEBI" id="CHEBI:50342"/>
        <dbReference type="ChEBI" id="CHEBI:61965"/>
        <dbReference type="EC" id="1.14.11.29"/>
    </reaction>
</comment>
<evidence type="ECO:0000256" key="6">
    <source>
        <dbReference type="ARBA" id="ARBA00023002"/>
    </source>
</evidence>
<keyword evidence="4" id="KW-0847">Vitamin C</keyword>
<evidence type="ECO:0000256" key="8">
    <source>
        <dbReference type="ARBA" id="ARBA00023242"/>
    </source>
</evidence>
<dbReference type="FunFam" id="2.60.120.620:FF:000005">
    <property type="entry name" value="Egl nine homolog 1"/>
    <property type="match status" value="1"/>
</dbReference>
<dbReference type="GO" id="GO:0008198">
    <property type="term" value="F:ferrous iron binding"/>
    <property type="evidence" value="ECO:0007669"/>
    <property type="project" value="TreeGrafter"/>
</dbReference>
<dbReference type="InterPro" id="IPR006620">
    <property type="entry name" value="Pro_4_hyd_alph"/>
</dbReference>
<keyword evidence="12" id="KW-0456">Lyase</keyword>
<dbReference type="Gene3D" id="2.60.120.620">
    <property type="entry name" value="q2cbj1_9rhob like domain"/>
    <property type="match status" value="1"/>
</dbReference>
<dbReference type="GO" id="GO:0005634">
    <property type="term" value="C:nucleus"/>
    <property type="evidence" value="ECO:0007669"/>
    <property type="project" value="UniProtKB-SubCell"/>
</dbReference>
<keyword evidence="5" id="KW-0223">Dioxygenase</keyword>
<keyword evidence="7" id="KW-0408">Iron</keyword>
<evidence type="ECO:0000259" key="11">
    <source>
        <dbReference type="PROSITE" id="PS51471"/>
    </source>
</evidence>
<dbReference type="InterPro" id="IPR051559">
    <property type="entry name" value="HIF_prolyl_hydroxylases"/>
</dbReference>
<dbReference type="InterPro" id="IPR044862">
    <property type="entry name" value="Pro_4_hyd_alph_FE2OG_OXY"/>
</dbReference>
<sequence length="239" mass="27307">MPLEHIMNRDLEKIAVEYIVPCLHEVGFCYLDNFLGEVVGDCVLKRVKQLHQDGVLRDGQLAGPRAGVSKRHLRGDQITWIGGNEEGCEAINFLLSLIDRLVLYCGSRLGKYLVKERSKAMVACYPGNGTGYVRHVDNPNGDGRCITCIYYLNKNWDAKIHGGILRIFPEGKSFVADVEPIFDRLLFFWSDRRNPHEVQPSYATRYAMTVWYFDAEERAEAKKKFKNLTRKSESALTED</sequence>
<protein>
    <recommendedName>
        <fullName evidence="9">hypoxia-inducible factor-proline dioxygenase</fullName>
        <ecNumber evidence="9">1.14.11.29</ecNumber>
    </recommendedName>
</protein>
<evidence type="ECO:0000256" key="4">
    <source>
        <dbReference type="ARBA" id="ARBA00022896"/>
    </source>
</evidence>
<evidence type="ECO:0000256" key="3">
    <source>
        <dbReference type="ARBA" id="ARBA00022723"/>
    </source>
</evidence>
<comment type="subcellular location">
    <subcellularLocation>
        <location evidence="2">Nucleus</location>
    </subcellularLocation>
</comment>
<dbReference type="PROSITE" id="PS51471">
    <property type="entry name" value="FE2OG_OXY"/>
    <property type="match status" value="1"/>
</dbReference>
<evidence type="ECO:0000256" key="1">
    <source>
        <dbReference type="ARBA" id="ARBA00001961"/>
    </source>
</evidence>
<reference evidence="12" key="1">
    <citation type="journal article" date="2018" name="J. Mol. Evol.">
        <title>Evolutionary Genetics of Hypoxia and Cold Tolerance in Mammals.</title>
        <authorList>
            <person name="Zhu K."/>
            <person name="Ge D."/>
            <person name="Wen Z."/>
            <person name="Xia L."/>
            <person name="Yang Q."/>
        </authorList>
    </citation>
    <scope>NUCLEOTIDE SEQUENCE</scope>
</reference>
<dbReference type="GO" id="GO:0160082">
    <property type="term" value="F:hypoxia-inducible factor-proline dioxygenase activity"/>
    <property type="evidence" value="ECO:0007669"/>
    <property type="project" value="UniProtKB-EC"/>
</dbReference>
<dbReference type="SMART" id="SM00702">
    <property type="entry name" value="P4Hc"/>
    <property type="match status" value="1"/>
</dbReference>
<dbReference type="GO" id="GO:0071456">
    <property type="term" value="P:cellular response to hypoxia"/>
    <property type="evidence" value="ECO:0007669"/>
    <property type="project" value="TreeGrafter"/>
</dbReference>
<dbReference type="PANTHER" id="PTHR12907">
    <property type="entry name" value="EGL NINE HOMOLOG-RELATED"/>
    <property type="match status" value="1"/>
</dbReference>
<name>A0A3Q8WHA9_OCHER</name>
<dbReference type="GO" id="GO:0016829">
    <property type="term" value="F:lyase activity"/>
    <property type="evidence" value="ECO:0007669"/>
    <property type="project" value="UniProtKB-KW"/>
</dbReference>
<evidence type="ECO:0000256" key="5">
    <source>
        <dbReference type="ARBA" id="ARBA00022964"/>
    </source>
</evidence>
<dbReference type="GO" id="GO:0005737">
    <property type="term" value="C:cytoplasm"/>
    <property type="evidence" value="ECO:0007669"/>
    <property type="project" value="TreeGrafter"/>
</dbReference>
<dbReference type="AlphaFoldDB" id="A0A3Q8WHA9"/>
<dbReference type="EMBL" id="MG811925">
    <property type="protein sequence ID" value="AZN18061.1"/>
    <property type="molecule type" value="Genomic_DNA"/>
</dbReference>
<evidence type="ECO:0000256" key="2">
    <source>
        <dbReference type="ARBA" id="ARBA00004123"/>
    </source>
</evidence>
<dbReference type="EC" id="1.14.11.29" evidence="9"/>
<dbReference type="GO" id="GO:0031418">
    <property type="term" value="F:L-ascorbic acid binding"/>
    <property type="evidence" value="ECO:0007669"/>
    <property type="project" value="UniProtKB-KW"/>
</dbReference>
<evidence type="ECO:0000256" key="9">
    <source>
        <dbReference type="ARBA" id="ARBA00039004"/>
    </source>
</evidence>
<accession>A0A3Q8WHA9</accession>
<evidence type="ECO:0000313" key="12">
    <source>
        <dbReference type="EMBL" id="AZN18061.1"/>
    </source>
</evidence>
<proteinExistence type="predicted"/>
<dbReference type="PANTHER" id="PTHR12907:SF28">
    <property type="entry name" value="PROLYL HYDROXYLASE EGLN3"/>
    <property type="match status" value="1"/>
</dbReference>
<evidence type="ECO:0000256" key="7">
    <source>
        <dbReference type="ARBA" id="ARBA00023004"/>
    </source>
</evidence>